<dbReference type="GO" id="GO:0071013">
    <property type="term" value="C:catalytic step 2 spliceosome"/>
    <property type="evidence" value="ECO:0007669"/>
    <property type="project" value="TreeGrafter"/>
</dbReference>
<dbReference type="SMART" id="SM00490">
    <property type="entry name" value="HELICc"/>
    <property type="match status" value="1"/>
</dbReference>
<dbReference type="GO" id="GO:0003724">
    <property type="term" value="F:RNA helicase activity"/>
    <property type="evidence" value="ECO:0007669"/>
    <property type="project" value="UniProtKB-EC"/>
</dbReference>
<dbReference type="FunFam" id="3.40.50.300:FF:000145">
    <property type="entry name" value="probable ATP-dependent RNA helicase DHX40"/>
    <property type="match status" value="1"/>
</dbReference>
<dbReference type="GO" id="GO:0016787">
    <property type="term" value="F:hydrolase activity"/>
    <property type="evidence" value="ECO:0007669"/>
    <property type="project" value="UniProtKB-KW"/>
</dbReference>
<dbReference type="Pfam" id="PF00271">
    <property type="entry name" value="Helicase_C"/>
    <property type="match status" value="1"/>
</dbReference>
<dbReference type="PANTHER" id="PTHR18934:SF136">
    <property type="entry name" value="ATP-DEPENDENT RNA HELICASE DHX35-RELATED"/>
    <property type="match status" value="1"/>
</dbReference>
<evidence type="ECO:0000259" key="7">
    <source>
        <dbReference type="PROSITE" id="PS51192"/>
    </source>
</evidence>
<feature type="domain" description="Helicase ATP-binding" evidence="7">
    <location>
        <begin position="58"/>
        <end position="219"/>
    </location>
</feature>
<dbReference type="InterPro" id="IPR002464">
    <property type="entry name" value="DNA/RNA_helicase_DEAH_CS"/>
</dbReference>
<feature type="domain" description="Helicase C-terminal" evidence="8">
    <location>
        <begin position="251"/>
        <end position="396"/>
    </location>
</feature>
<dbReference type="GO" id="GO:0003723">
    <property type="term" value="F:RNA binding"/>
    <property type="evidence" value="ECO:0007669"/>
    <property type="project" value="TreeGrafter"/>
</dbReference>
<keyword evidence="4" id="KW-0347">Helicase</keyword>
<keyword evidence="3" id="KW-0378">Hydrolase</keyword>
<dbReference type="AlphaFoldDB" id="A0A653C250"/>
<reference evidence="9 10" key="1">
    <citation type="submission" date="2019-01" db="EMBL/GenBank/DDBJ databases">
        <authorList>
            <person name="Sayadi A."/>
        </authorList>
    </citation>
    <scope>NUCLEOTIDE SEQUENCE [LARGE SCALE GENOMIC DNA]</scope>
</reference>
<sequence length="396" mass="44550">MSEFKPKFVKPSDTSSYLDKNEAVGLETTSFIYNRYISQSVQTQRQRLPIFNSRNHILYALEKYQTLVLVGETGCGKSTQIPQYMIEAEWPGQIGICEPRRVAAISLANRVADETGTLVQGDMVGYAVRFDACTNKPKIKFMTEGILLREVMSDPLLKSYSAIMLDEVHERTVYTDLLMGLMKRILKKRSELRLIVASATLDAEMLHKFFNSNPTGDKKKDTAVIMSVEGRQYPVDIHYVAEPIPCYIQASVDTVLNINSSKEPGDILVFLTGQEEVDKAVRLLNEHAILIEESRKKEKLHVLPMYGALPYHEQLKVFRPAPLGHRKVVVATNIAETSVTIPGIVHVIDCGFVKLKWFNNDTHTDSLIVVPVSKSSADQRAGRAGREKPGKVYRYS</sequence>
<evidence type="ECO:0000256" key="5">
    <source>
        <dbReference type="ARBA" id="ARBA00022840"/>
    </source>
</evidence>
<keyword evidence="10" id="KW-1185">Reference proteome</keyword>
<evidence type="ECO:0000313" key="10">
    <source>
        <dbReference type="Proteomes" id="UP000410492"/>
    </source>
</evidence>
<dbReference type="InterPro" id="IPR027417">
    <property type="entry name" value="P-loop_NTPase"/>
</dbReference>
<gene>
    <name evidence="9" type="ORF">CALMAC_LOCUS5586</name>
</gene>
<evidence type="ECO:0000259" key="8">
    <source>
        <dbReference type="PROSITE" id="PS51194"/>
    </source>
</evidence>
<evidence type="ECO:0000256" key="4">
    <source>
        <dbReference type="ARBA" id="ARBA00022806"/>
    </source>
</evidence>
<comment type="catalytic activity">
    <reaction evidence="6">
        <text>ATP + H2O = ADP + phosphate + H(+)</text>
        <dbReference type="Rhea" id="RHEA:13065"/>
        <dbReference type="ChEBI" id="CHEBI:15377"/>
        <dbReference type="ChEBI" id="CHEBI:15378"/>
        <dbReference type="ChEBI" id="CHEBI:30616"/>
        <dbReference type="ChEBI" id="CHEBI:43474"/>
        <dbReference type="ChEBI" id="CHEBI:456216"/>
        <dbReference type="EC" id="3.6.4.13"/>
    </reaction>
</comment>
<dbReference type="GO" id="GO:0005524">
    <property type="term" value="F:ATP binding"/>
    <property type="evidence" value="ECO:0007669"/>
    <property type="project" value="UniProtKB-KW"/>
</dbReference>
<accession>A0A653C250</accession>
<dbReference type="CDD" id="cd18791">
    <property type="entry name" value="SF2_C_RHA"/>
    <property type="match status" value="1"/>
</dbReference>
<dbReference type="PROSITE" id="PS51194">
    <property type="entry name" value="HELICASE_CTER"/>
    <property type="match status" value="1"/>
</dbReference>
<protein>
    <recommendedName>
        <fullName evidence="1">RNA helicase</fullName>
        <ecNumber evidence="1">3.6.4.13</ecNumber>
    </recommendedName>
</protein>
<dbReference type="Proteomes" id="UP000410492">
    <property type="component" value="Unassembled WGS sequence"/>
</dbReference>
<dbReference type="EMBL" id="CAACVG010006811">
    <property type="protein sequence ID" value="VEN41931.1"/>
    <property type="molecule type" value="Genomic_DNA"/>
</dbReference>
<dbReference type="PROSITE" id="PS51192">
    <property type="entry name" value="HELICASE_ATP_BIND_1"/>
    <property type="match status" value="1"/>
</dbReference>
<proteinExistence type="predicted"/>
<dbReference type="OrthoDB" id="10253254at2759"/>
<evidence type="ECO:0000256" key="6">
    <source>
        <dbReference type="ARBA" id="ARBA00047984"/>
    </source>
</evidence>
<dbReference type="Gene3D" id="3.40.50.300">
    <property type="entry name" value="P-loop containing nucleotide triphosphate hydrolases"/>
    <property type="match status" value="2"/>
</dbReference>
<evidence type="ECO:0000256" key="1">
    <source>
        <dbReference type="ARBA" id="ARBA00012552"/>
    </source>
</evidence>
<evidence type="ECO:0000313" key="9">
    <source>
        <dbReference type="EMBL" id="VEN41931.1"/>
    </source>
</evidence>
<dbReference type="EC" id="3.6.4.13" evidence="1"/>
<dbReference type="PANTHER" id="PTHR18934">
    <property type="entry name" value="ATP-DEPENDENT RNA HELICASE"/>
    <property type="match status" value="1"/>
</dbReference>
<dbReference type="FunFam" id="3.40.50.300:FF:002204">
    <property type="entry name" value="Uncharacterized protein, isoform C"/>
    <property type="match status" value="1"/>
</dbReference>
<evidence type="ECO:0000256" key="2">
    <source>
        <dbReference type="ARBA" id="ARBA00022741"/>
    </source>
</evidence>
<keyword evidence="5" id="KW-0067">ATP-binding</keyword>
<dbReference type="SMART" id="SM00487">
    <property type="entry name" value="DEXDc"/>
    <property type="match status" value="1"/>
</dbReference>
<evidence type="ECO:0000256" key="3">
    <source>
        <dbReference type="ARBA" id="ARBA00022801"/>
    </source>
</evidence>
<dbReference type="InterPro" id="IPR001650">
    <property type="entry name" value="Helicase_C-like"/>
</dbReference>
<dbReference type="InterPro" id="IPR014001">
    <property type="entry name" value="Helicase_ATP-bd"/>
</dbReference>
<keyword evidence="2" id="KW-0547">Nucleotide-binding</keyword>
<dbReference type="PROSITE" id="PS00690">
    <property type="entry name" value="DEAH_ATP_HELICASE"/>
    <property type="match status" value="1"/>
</dbReference>
<dbReference type="SUPFAM" id="SSF52540">
    <property type="entry name" value="P-loop containing nucleoside triphosphate hydrolases"/>
    <property type="match status" value="1"/>
</dbReference>
<organism evidence="9 10">
    <name type="scientific">Callosobruchus maculatus</name>
    <name type="common">Southern cowpea weevil</name>
    <name type="synonym">Pulse bruchid</name>
    <dbReference type="NCBI Taxonomy" id="64391"/>
    <lineage>
        <taxon>Eukaryota</taxon>
        <taxon>Metazoa</taxon>
        <taxon>Ecdysozoa</taxon>
        <taxon>Arthropoda</taxon>
        <taxon>Hexapoda</taxon>
        <taxon>Insecta</taxon>
        <taxon>Pterygota</taxon>
        <taxon>Neoptera</taxon>
        <taxon>Endopterygota</taxon>
        <taxon>Coleoptera</taxon>
        <taxon>Polyphaga</taxon>
        <taxon>Cucujiformia</taxon>
        <taxon>Chrysomeloidea</taxon>
        <taxon>Chrysomelidae</taxon>
        <taxon>Bruchinae</taxon>
        <taxon>Bruchini</taxon>
        <taxon>Callosobruchus</taxon>
    </lineage>
</organism>
<name>A0A653C250_CALMS</name>